<evidence type="ECO:0000313" key="3">
    <source>
        <dbReference type="Proteomes" id="UP000325295"/>
    </source>
</evidence>
<reference evidence="2 3" key="1">
    <citation type="submission" date="2019-09" db="EMBL/GenBank/DDBJ databases">
        <title>Complete Genome Sequence of Lactobacillus nenjiangensis SH-Y15, isolated from sauerkraut.</title>
        <authorList>
            <person name="Yang H."/>
        </authorList>
    </citation>
    <scope>NUCLEOTIDE SEQUENCE [LARGE SCALE GENOMIC DNA]</scope>
    <source>
        <strain evidence="2 3">SH-Y15</strain>
    </source>
</reference>
<accession>A0A5P1WXY2</accession>
<dbReference type="KEGG" id="lnn:F0161_00600"/>
<dbReference type="PANTHER" id="PTHR37299">
    <property type="entry name" value="TRANSCRIPTIONAL REGULATOR-RELATED"/>
    <property type="match status" value="1"/>
</dbReference>
<name>A0A5P1WXY2_9LACO</name>
<dbReference type="RefSeq" id="WP_150203118.1">
    <property type="nucleotide sequence ID" value="NZ_CP043939.1"/>
</dbReference>
<gene>
    <name evidence="2" type="ORF">F0161_00600</name>
</gene>
<keyword evidence="3" id="KW-1185">Reference proteome</keyword>
<dbReference type="GO" id="GO:0003677">
    <property type="term" value="F:DNA binding"/>
    <property type="evidence" value="ECO:0007669"/>
    <property type="project" value="InterPro"/>
</dbReference>
<proteinExistence type="predicted"/>
<feature type="domain" description="HTH LytTR-type" evidence="1">
    <location>
        <begin position="44"/>
        <end position="147"/>
    </location>
</feature>
<dbReference type="Proteomes" id="UP000325295">
    <property type="component" value="Chromosome"/>
</dbReference>
<dbReference type="PROSITE" id="PS50930">
    <property type="entry name" value="HTH_LYTTR"/>
    <property type="match status" value="1"/>
</dbReference>
<organism evidence="2 3">
    <name type="scientific">Paucilactobacillus nenjiangensis</name>
    <dbReference type="NCBI Taxonomy" id="1296540"/>
    <lineage>
        <taxon>Bacteria</taxon>
        <taxon>Bacillati</taxon>
        <taxon>Bacillota</taxon>
        <taxon>Bacilli</taxon>
        <taxon>Lactobacillales</taxon>
        <taxon>Lactobacillaceae</taxon>
        <taxon>Paucilactobacillus</taxon>
    </lineage>
</organism>
<evidence type="ECO:0000259" key="1">
    <source>
        <dbReference type="PROSITE" id="PS50930"/>
    </source>
</evidence>
<dbReference type="SMART" id="SM00850">
    <property type="entry name" value="LytTR"/>
    <property type="match status" value="1"/>
</dbReference>
<dbReference type="InterPro" id="IPR007492">
    <property type="entry name" value="LytTR_DNA-bd_dom"/>
</dbReference>
<dbReference type="InterPro" id="IPR046947">
    <property type="entry name" value="LytR-like"/>
</dbReference>
<dbReference type="EMBL" id="CP043939">
    <property type="protein sequence ID" value="QER66510.1"/>
    <property type="molecule type" value="Genomic_DNA"/>
</dbReference>
<dbReference type="Gene3D" id="2.40.50.1020">
    <property type="entry name" value="LytTr DNA-binding domain"/>
    <property type="match status" value="1"/>
</dbReference>
<protein>
    <submittedName>
        <fullName evidence="2">LytTR family transcriptional regulator</fullName>
    </submittedName>
</protein>
<dbReference type="OrthoDB" id="9808614at2"/>
<dbReference type="PANTHER" id="PTHR37299:SF4">
    <property type="entry name" value="TRANSCRIPTIONAL REGULATOR"/>
    <property type="match status" value="1"/>
</dbReference>
<evidence type="ECO:0000313" key="2">
    <source>
        <dbReference type="EMBL" id="QER66510.1"/>
    </source>
</evidence>
<dbReference type="AlphaFoldDB" id="A0A5P1WXY2"/>
<dbReference type="GO" id="GO:0000156">
    <property type="term" value="F:phosphorelay response regulator activity"/>
    <property type="evidence" value="ECO:0007669"/>
    <property type="project" value="InterPro"/>
</dbReference>
<dbReference type="Pfam" id="PF04397">
    <property type="entry name" value="LytTR"/>
    <property type="match status" value="1"/>
</dbReference>
<sequence length="149" mass="17273">MKIKFEFDDNLTDTEIVIKAAEDTAEIQRLAQLLEANATTVPKFTFYKDDSEYYLSLNTILFFETDERAVHAHTANDVFTIKYRLYELESSLPDSFIRISKSAIVNVAQIFALTCSLSNVLIEFQDSHKQIYASRRYAKQLKDKLNQTR</sequence>